<sequence length="374" mass="39144">MSDETEMVQRGIGILTAALSWEPEDPAATEMFKESLKTLARVDDMVSVSFSGGSPEQAALLREVLPQVVRQVIEALAPDYTRLVLGMAIGFKSVADAYREDDPAELGFVGEVDVGRATQALGPKARGGLRAYARRMTALPWPAARAWVPLYRTAGVAGLLFVLFGLTALALYFVDPPPVSGGEATLRFIADHTASYVAQQLLWLVPSLFGLVVFTALLVALLPASPSLAVLGFVVGAASWTALIAVPTTSVGSLSLVTLSSQYAAAADDGARSALAAAAEALVAENNTVTFGGVLTPLGVLLISLPMVRSGLPHWIGWLGIATGALGLAGEALRFAVTGLYAVYGPLLWIWFAAVGVALLRLPARTGAFSRGRP</sequence>
<comment type="caution">
    <text evidence="2">The sequence shown here is derived from an EMBL/GenBank/DDBJ whole genome shotgun (WGS) entry which is preliminary data.</text>
</comment>
<keyword evidence="1" id="KW-1133">Transmembrane helix</keyword>
<dbReference type="RefSeq" id="WP_344299354.1">
    <property type="nucleotide sequence ID" value="NZ_BAAAQW010000005.1"/>
</dbReference>
<evidence type="ECO:0000256" key="1">
    <source>
        <dbReference type="SAM" id="Phobius"/>
    </source>
</evidence>
<proteinExistence type="predicted"/>
<dbReference type="Pfam" id="PF14329">
    <property type="entry name" value="DUF4386"/>
    <property type="match status" value="1"/>
</dbReference>
<name>A0ABP5NJZ7_9MICC</name>
<feature type="transmembrane region" description="Helical" evidence="1">
    <location>
        <begin position="343"/>
        <end position="364"/>
    </location>
</feature>
<feature type="transmembrane region" description="Helical" evidence="1">
    <location>
        <begin position="315"/>
        <end position="337"/>
    </location>
</feature>
<evidence type="ECO:0000313" key="2">
    <source>
        <dbReference type="EMBL" id="GAA2199843.1"/>
    </source>
</evidence>
<keyword evidence="1" id="KW-0812">Transmembrane</keyword>
<accession>A0ABP5NJZ7</accession>
<dbReference type="Proteomes" id="UP001500432">
    <property type="component" value="Unassembled WGS sequence"/>
</dbReference>
<feature type="transmembrane region" description="Helical" evidence="1">
    <location>
        <begin position="289"/>
        <end position="308"/>
    </location>
</feature>
<feature type="transmembrane region" description="Helical" evidence="1">
    <location>
        <begin position="228"/>
        <end position="246"/>
    </location>
</feature>
<keyword evidence="1" id="KW-0472">Membrane</keyword>
<dbReference type="InterPro" id="IPR025495">
    <property type="entry name" value="DUF4386"/>
</dbReference>
<keyword evidence="3" id="KW-1185">Reference proteome</keyword>
<evidence type="ECO:0000313" key="3">
    <source>
        <dbReference type="Proteomes" id="UP001500432"/>
    </source>
</evidence>
<dbReference type="EMBL" id="BAAAQW010000005">
    <property type="protein sequence ID" value="GAA2199843.1"/>
    <property type="molecule type" value="Genomic_DNA"/>
</dbReference>
<feature type="transmembrane region" description="Helical" evidence="1">
    <location>
        <begin position="154"/>
        <end position="174"/>
    </location>
</feature>
<reference evidence="3" key="1">
    <citation type="journal article" date="2019" name="Int. J. Syst. Evol. Microbiol.">
        <title>The Global Catalogue of Microorganisms (GCM) 10K type strain sequencing project: providing services to taxonomists for standard genome sequencing and annotation.</title>
        <authorList>
            <consortium name="The Broad Institute Genomics Platform"/>
            <consortium name="The Broad Institute Genome Sequencing Center for Infectious Disease"/>
            <person name="Wu L."/>
            <person name="Ma J."/>
        </authorList>
    </citation>
    <scope>NUCLEOTIDE SEQUENCE [LARGE SCALE GENOMIC DNA]</scope>
    <source>
        <strain evidence="3">JCM 16034</strain>
    </source>
</reference>
<protein>
    <submittedName>
        <fullName evidence="2">Uncharacterized protein</fullName>
    </submittedName>
</protein>
<feature type="transmembrane region" description="Helical" evidence="1">
    <location>
        <begin position="201"/>
        <end position="221"/>
    </location>
</feature>
<organism evidence="2 3">
    <name type="scientific">Sinomonas flava</name>
    <dbReference type="NCBI Taxonomy" id="496857"/>
    <lineage>
        <taxon>Bacteria</taxon>
        <taxon>Bacillati</taxon>
        <taxon>Actinomycetota</taxon>
        <taxon>Actinomycetes</taxon>
        <taxon>Micrococcales</taxon>
        <taxon>Micrococcaceae</taxon>
        <taxon>Sinomonas</taxon>
    </lineage>
</organism>
<gene>
    <name evidence="2" type="ORF">GCM10009849_17880</name>
</gene>